<dbReference type="EMBL" id="LOHS01000102">
    <property type="protein sequence ID" value="OAH11750.1"/>
    <property type="molecule type" value="Genomic_DNA"/>
</dbReference>
<reference evidence="4 5" key="1">
    <citation type="submission" date="2015-12" db="EMBL/GenBank/DDBJ databases">
        <title>Genome sequence of Streptomyces sp. G25.</title>
        <authorList>
            <person name="Poehlein A."/>
            <person name="Roettig A."/>
            <person name="Hiessl S."/>
            <person name="Hauschild P."/>
            <person name="Schauer J."/>
            <person name="Madkour M.H."/>
            <person name="Al-Ansari A.M."/>
            <person name="Almakishah N.H."/>
            <person name="Steinbuechel A."/>
            <person name="Daniel R."/>
        </authorList>
    </citation>
    <scope>NUCLEOTIDE SEQUENCE [LARGE SCALE GENOMIC DNA]</scope>
    <source>
        <strain evidence="5">G25(2015)</strain>
    </source>
</reference>
<keyword evidence="5" id="KW-1185">Reference proteome</keyword>
<evidence type="ECO:0000256" key="2">
    <source>
        <dbReference type="ARBA" id="ARBA00022723"/>
    </source>
</evidence>
<organism evidence="4 5">
    <name type="scientific">Streptomyces jeddahensis</name>
    <dbReference type="NCBI Taxonomy" id="1716141"/>
    <lineage>
        <taxon>Bacteria</taxon>
        <taxon>Bacillati</taxon>
        <taxon>Actinomycetota</taxon>
        <taxon>Actinomycetes</taxon>
        <taxon>Kitasatosporales</taxon>
        <taxon>Streptomycetaceae</taxon>
        <taxon>Streptomyces</taxon>
    </lineage>
</organism>
<feature type="domain" description="Fumarylacetoacetase-like C-terminal" evidence="3">
    <location>
        <begin position="81"/>
        <end position="296"/>
    </location>
</feature>
<dbReference type="GO" id="GO:0050385">
    <property type="term" value="F:ureidoglycolate lyase activity"/>
    <property type="evidence" value="ECO:0007669"/>
    <property type="project" value="UniProtKB-EC"/>
</dbReference>
<dbReference type="Gene3D" id="3.90.850.10">
    <property type="entry name" value="Fumarylacetoacetase-like, C-terminal domain"/>
    <property type="match status" value="1"/>
</dbReference>
<keyword evidence="4" id="KW-0456">Lyase</keyword>
<sequence>MRIVSFGPARSEQPGVLLDDEHIVPLAPVLMRAGLPALDINSILALLDYLQPLIEEQLRGDVETVPVSATRLGAPIPHPEKIIVAGGNYQSHVDEAVGMKDAPSPSEPLIIFKPSNTVIGPHDALVRPARSQQLDYETEIAVVIGRGGHHIPRGRAFDHVAGYMIGNDVTARDMAFKDIELSPLYSQITRAKGIPTGAPFGPWLATKDEIPDPHNLRLRCWINDELRQDGWSSEMIVDIPGLIEDFSKVLELSPGDIIFTGTTTGCGAFQDPPLFLFEGDVVRMEITGLGVMETPVIDEVVR</sequence>
<dbReference type="Proteomes" id="UP000077381">
    <property type="component" value="Unassembled WGS sequence"/>
</dbReference>
<dbReference type="GO" id="GO:0046872">
    <property type="term" value="F:metal ion binding"/>
    <property type="evidence" value="ECO:0007669"/>
    <property type="project" value="UniProtKB-KW"/>
</dbReference>
<dbReference type="Pfam" id="PF01557">
    <property type="entry name" value="FAA_hydrolase"/>
    <property type="match status" value="1"/>
</dbReference>
<dbReference type="PATRIC" id="fig|1716141.3.peg.5163"/>
<dbReference type="SUPFAM" id="SSF56529">
    <property type="entry name" value="FAH"/>
    <property type="match status" value="1"/>
</dbReference>
<evidence type="ECO:0000313" key="5">
    <source>
        <dbReference type="Proteomes" id="UP000077381"/>
    </source>
</evidence>
<comment type="caution">
    <text evidence="4">The sequence shown here is derived from an EMBL/GenBank/DDBJ whole genome shotgun (WGS) entry which is preliminary data.</text>
</comment>
<dbReference type="InterPro" id="IPR036663">
    <property type="entry name" value="Fumarylacetoacetase_C_sf"/>
</dbReference>
<name>A0A177HMC2_9ACTN</name>
<accession>A0A177HMC2</accession>
<dbReference type="GO" id="GO:0044281">
    <property type="term" value="P:small molecule metabolic process"/>
    <property type="evidence" value="ECO:0007669"/>
    <property type="project" value="UniProtKB-ARBA"/>
</dbReference>
<evidence type="ECO:0000313" key="4">
    <source>
        <dbReference type="EMBL" id="OAH11750.1"/>
    </source>
</evidence>
<dbReference type="EC" id="4.3.2.3" evidence="4"/>
<dbReference type="STRING" id="1716141.STSP_49190"/>
<dbReference type="RefSeq" id="WP_067281944.1">
    <property type="nucleotide sequence ID" value="NZ_LOHS01000102.1"/>
</dbReference>
<dbReference type="Gene3D" id="2.30.30.980">
    <property type="match status" value="1"/>
</dbReference>
<comment type="similarity">
    <text evidence="1">Belongs to the FAH family.</text>
</comment>
<evidence type="ECO:0000256" key="1">
    <source>
        <dbReference type="ARBA" id="ARBA00010211"/>
    </source>
</evidence>
<evidence type="ECO:0000259" key="3">
    <source>
        <dbReference type="Pfam" id="PF01557"/>
    </source>
</evidence>
<dbReference type="AlphaFoldDB" id="A0A177HMC2"/>
<protein>
    <submittedName>
        <fullName evidence="4">Ureidoglycolate lyase</fullName>
        <ecNumber evidence="4">4.3.2.3</ecNumber>
    </submittedName>
</protein>
<dbReference type="OrthoDB" id="9805307at2"/>
<gene>
    <name evidence="4" type="ORF">STSP_49190</name>
</gene>
<proteinExistence type="inferred from homology"/>
<dbReference type="PANTHER" id="PTHR42796">
    <property type="entry name" value="FUMARYLACETOACETATE HYDROLASE DOMAIN-CONTAINING PROTEIN 2A-RELATED"/>
    <property type="match status" value="1"/>
</dbReference>
<dbReference type="InterPro" id="IPR051121">
    <property type="entry name" value="FAH"/>
</dbReference>
<dbReference type="PANTHER" id="PTHR42796:SF4">
    <property type="entry name" value="FUMARYLACETOACETATE HYDROLASE DOMAIN-CONTAINING PROTEIN 2A"/>
    <property type="match status" value="1"/>
</dbReference>
<dbReference type="InterPro" id="IPR011234">
    <property type="entry name" value="Fumarylacetoacetase-like_C"/>
</dbReference>
<keyword evidence="2" id="KW-0479">Metal-binding</keyword>